<proteinExistence type="predicted"/>
<dbReference type="Gene3D" id="2.60.40.60">
    <property type="entry name" value="Cadherins"/>
    <property type="match status" value="8"/>
</dbReference>
<dbReference type="Pfam" id="PF00028">
    <property type="entry name" value="Cadherin"/>
    <property type="match status" value="7"/>
</dbReference>
<dbReference type="SUPFAM" id="SSF49313">
    <property type="entry name" value="Cadherin-like"/>
    <property type="match status" value="8"/>
</dbReference>
<feature type="domain" description="Cadherin" evidence="8">
    <location>
        <begin position="950"/>
        <end position="1046"/>
    </location>
</feature>
<feature type="domain" description="Cadherin" evidence="8">
    <location>
        <begin position="1787"/>
        <end position="1877"/>
    </location>
</feature>
<dbReference type="CDD" id="cd11304">
    <property type="entry name" value="Cadherin_repeat"/>
    <property type="match status" value="8"/>
</dbReference>
<evidence type="ECO:0000256" key="7">
    <source>
        <dbReference type="SAM" id="MobiDB-lite"/>
    </source>
</evidence>
<dbReference type="GO" id="GO:0008013">
    <property type="term" value="F:beta-catenin binding"/>
    <property type="evidence" value="ECO:0007669"/>
    <property type="project" value="TreeGrafter"/>
</dbReference>
<organism evidence="9 10">
    <name type="scientific">Rubritalea squalenifaciens DSM 18772</name>
    <dbReference type="NCBI Taxonomy" id="1123071"/>
    <lineage>
        <taxon>Bacteria</taxon>
        <taxon>Pseudomonadati</taxon>
        <taxon>Verrucomicrobiota</taxon>
        <taxon>Verrucomicrobiia</taxon>
        <taxon>Verrucomicrobiales</taxon>
        <taxon>Rubritaleaceae</taxon>
        <taxon>Rubritalea</taxon>
    </lineage>
</organism>
<evidence type="ECO:0000313" key="9">
    <source>
        <dbReference type="EMBL" id="SHI40012.1"/>
    </source>
</evidence>
<dbReference type="RefSeq" id="WP_143157503.1">
    <property type="nucleotide sequence ID" value="NZ_FQYR01000002.1"/>
</dbReference>
<dbReference type="GO" id="GO:0016477">
    <property type="term" value="P:cell migration"/>
    <property type="evidence" value="ECO:0007669"/>
    <property type="project" value="TreeGrafter"/>
</dbReference>
<feature type="region of interest" description="Disordered" evidence="7">
    <location>
        <begin position="2379"/>
        <end position="2430"/>
    </location>
</feature>
<dbReference type="InterPro" id="IPR006644">
    <property type="entry name" value="Cadg"/>
</dbReference>
<dbReference type="STRING" id="1123071.SAMN02745181_0040"/>
<evidence type="ECO:0000256" key="4">
    <source>
        <dbReference type="ARBA" id="ARBA00022837"/>
    </source>
</evidence>
<feature type="domain" description="Cadherin" evidence="8">
    <location>
        <begin position="1886"/>
        <end position="1970"/>
    </location>
</feature>
<name>A0A1M6AU76_9BACT</name>
<keyword evidence="5" id="KW-0472">Membrane</keyword>
<keyword evidence="6" id="KW-1015">Disulfide bond</keyword>
<dbReference type="Proteomes" id="UP000184510">
    <property type="component" value="Unassembled WGS sequence"/>
</dbReference>
<keyword evidence="3" id="KW-0677">Repeat</keyword>
<feature type="domain" description="Cadherin" evidence="8">
    <location>
        <begin position="1366"/>
        <end position="1462"/>
    </location>
</feature>
<dbReference type="OrthoDB" id="9801455at2"/>
<dbReference type="SUPFAM" id="SSF49899">
    <property type="entry name" value="Concanavalin A-like lectins/glucanases"/>
    <property type="match status" value="1"/>
</dbReference>
<protein>
    <submittedName>
        <fullName evidence="9">Cadherin domain-containing protein</fullName>
    </submittedName>
</protein>
<dbReference type="PROSITE" id="PS50268">
    <property type="entry name" value="CADHERIN_2"/>
    <property type="match status" value="8"/>
</dbReference>
<dbReference type="SMART" id="SM00560">
    <property type="entry name" value="LamGL"/>
    <property type="match status" value="1"/>
</dbReference>
<dbReference type="EMBL" id="FQYR01000002">
    <property type="protein sequence ID" value="SHI40012.1"/>
    <property type="molecule type" value="Genomic_DNA"/>
</dbReference>
<feature type="domain" description="Cadherin" evidence="8">
    <location>
        <begin position="1461"/>
        <end position="1559"/>
    </location>
</feature>
<dbReference type="InterPro" id="IPR002126">
    <property type="entry name" value="Cadherin-like_dom"/>
</dbReference>
<gene>
    <name evidence="9" type="ORF">SAMN02745181_0040</name>
</gene>
<feature type="domain" description="Cadherin" evidence="8">
    <location>
        <begin position="1045"/>
        <end position="1142"/>
    </location>
</feature>
<keyword evidence="2" id="KW-0732">Signal</keyword>
<dbReference type="PANTHER" id="PTHR24027:SF438">
    <property type="entry name" value="CADHERIN 23"/>
    <property type="match status" value="1"/>
</dbReference>
<reference evidence="9 10" key="1">
    <citation type="submission" date="2016-11" db="EMBL/GenBank/DDBJ databases">
        <authorList>
            <person name="Jaros S."/>
            <person name="Januszkiewicz K."/>
            <person name="Wedrychowicz H."/>
        </authorList>
    </citation>
    <scope>NUCLEOTIDE SEQUENCE [LARGE SCALE GENOMIC DNA]</scope>
    <source>
        <strain evidence="9 10">DSM 18772</strain>
    </source>
</reference>
<evidence type="ECO:0000259" key="8">
    <source>
        <dbReference type="PROSITE" id="PS50268"/>
    </source>
</evidence>
<evidence type="ECO:0000256" key="6">
    <source>
        <dbReference type="ARBA" id="ARBA00023157"/>
    </source>
</evidence>
<dbReference type="InterPro" id="IPR015919">
    <property type="entry name" value="Cadherin-like_sf"/>
</dbReference>
<dbReference type="GO" id="GO:0007156">
    <property type="term" value="P:homophilic cell adhesion via plasma membrane adhesion molecules"/>
    <property type="evidence" value="ECO:0007669"/>
    <property type="project" value="InterPro"/>
</dbReference>
<dbReference type="Gene3D" id="2.60.120.200">
    <property type="match status" value="1"/>
</dbReference>
<dbReference type="GO" id="GO:0005509">
    <property type="term" value="F:calcium ion binding"/>
    <property type="evidence" value="ECO:0007669"/>
    <property type="project" value="InterPro"/>
</dbReference>
<feature type="domain" description="Cadherin" evidence="8">
    <location>
        <begin position="1969"/>
        <end position="2063"/>
    </location>
</feature>
<feature type="compositionally biased region" description="Acidic residues" evidence="7">
    <location>
        <begin position="2382"/>
        <end position="2394"/>
    </location>
</feature>
<keyword evidence="4" id="KW-0106">Calcium</keyword>
<dbReference type="PANTHER" id="PTHR24027">
    <property type="entry name" value="CADHERIN-23"/>
    <property type="match status" value="1"/>
</dbReference>
<comment type="subcellular location">
    <subcellularLocation>
        <location evidence="1">Membrane</location>
    </subcellularLocation>
</comment>
<dbReference type="InterPro" id="IPR039808">
    <property type="entry name" value="Cadherin"/>
</dbReference>
<evidence type="ECO:0000256" key="3">
    <source>
        <dbReference type="ARBA" id="ARBA00022737"/>
    </source>
</evidence>
<dbReference type="SMART" id="SM00112">
    <property type="entry name" value="CA"/>
    <property type="match status" value="8"/>
</dbReference>
<dbReference type="Pfam" id="PF13385">
    <property type="entry name" value="Laminin_G_3"/>
    <property type="match status" value="1"/>
</dbReference>
<accession>A0A1M6AU76</accession>
<dbReference type="InParanoid" id="A0A1M6AU76"/>
<dbReference type="GO" id="GO:0016342">
    <property type="term" value="C:catenin complex"/>
    <property type="evidence" value="ECO:0007669"/>
    <property type="project" value="TreeGrafter"/>
</dbReference>
<feature type="domain" description="Cadherin" evidence="8">
    <location>
        <begin position="2062"/>
        <end position="2163"/>
    </location>
</feature>
<evidence type="ECO:0000313" key="10">
    <source>
        <dbReference type="Proteomes" id="UP000184510"/>
    </source>
</evidence>
<evidence type="ECO:0000256" key="2">
    <source>
        <dbReference type="ARBA" id="ARBA00022729"/>
    </source>
</evidence>
<dbReference type="InterPro" id="IPR013320">
    <property type="entry name" value="ConA-like_dom_sf"/>
</dbReference>
<dbReference type="SMART" id="SM00736">
    <property type="entry name" value="CADG"/>
    <property type="match status" value="4"/>
</dbReference>
<keyword evidence="10" id="KW-1185">Reference proteome</keyword>
<evidence type="ECO:0000256" key="1">
    <source>
        <dbReference type="ARBA" id="ARBA00004370"/>
    </source>
</evidence>
<dbReference type="GO" id="GO:0045296">
    <property type="term" value="F:cadherin binding"/>
    <property type="evidence" value="ECO:0007669"/>
    <property type="project" value="TreeGrafter"/>
</dbReference>
<dbReference type="InterPro" id="IPR006558">
    <property type="entry name" value="LamG-like"/>
</dbReference>
<sequence>MTKTLIRILPGPAMLITAVAQTPIVWDSLSSQQSIDQYNQLKNIVQYELVEGSGPSANRVDMFYFSHYIEGRGSMPTTNMEDVVGDYNYRITAAADMHLRDIDRSADAGNQVIANPLLRHNYKRYAPFMKLWKQNSIRVDYPMYPQGKYKSELHSAALANTQPDWGPANFFMNGVTGAGAAGDVSNAKVCGTPYVSDSGTAWAWVHERTHAHHKLGHGGNARPMKTSHINGESNSLTRNATFEPTAAMWGQWMGYDGKGIENLSTYDGPPMLDVVGMDKDVQIAFMDVGVDNAAPLQNRIENAIFIYHKAFDPLDTWTDNSAVLVDPATIDVEVASTDVITLRWYVNGTEIASNLGLEQLDVAALGLASGTYKITVEAYDSVVDHAFTGDKELDLVRRDFERLCQVEGWTVSITSGGANSYDQSAALTKMGGGAFSAADFTSSPAGKTAVFPANQGLETLTGSGLNVAGLRFEGDYLIDGSGAFNLASGSVHSLPTTLSQVTTDAVIGGDLVKTGLGEFALGGNTTLSTGKIDVQQGTLTANASDSFGDVTEMTIRRGAQAKLNAGETINNLTMEGFSALWADTGAEEAVIDGLTFQKMGDANIGYQFHNYFKIGTGTLAFDGAVTLDDTVMVLTGDDKQGELDPTQNMYRTHWMMDMGRGGSFDIRGNVSGFGSIVVKHGGPMSISGSVNLQGEHDELDHFRGLFSMIYGSHVTVEPGGSLAADVIDLSHYSTLEYNGSQPLVGTIIPAHQTREGSNHQMTFPGFWGHLCGTGDITSQVVMRNGSSASPGAFGQVGRQDLLGGMFIDNVATIDWQIADTDAANDVDGLPTGWDVYKISGTLDLDGVMPSGAWKKNGNNINEPVDEVVDITLKLSSMGLSASQINLDPAQNYSFLIAEADAVVGFDPAKFSISFEAGSALASLPGEWGVALVNGTRIELQYVGGAAGAPVVKNQTLALDENQSAGSSVGFVNPTSFIGTLAWSLTDDAGGLFTIDAVTGEIATTAVLDAELQSSYSLVVSVTDDSELTDTATVTIQVNNVNEPPVLADVQVTVPRSVAPGVIATLNATDDDVNDSVSYHLAATASSLFSINSTTGDLSLTQSLVGQSFYVRNLAVYAIDSSGLVTQAVVSIAVNEDGVINDFTGAGGNLSDAANWSQGSPDGSTPGFVNADGLINSKLNNYDLIIQSGTITRAENTVYEWTGDTDIVIAGGLLDYTANSASGNSHRVLRLKNTSSLTMEGGELKLWGDRSIEFFDQGTIIIRGGKLSAESFGIGNTVAQIAFVTFEAGDGELVLSSLPAGLDATRYIDFHSGSAGKLTVSNADAAYYEAIWNNGGIKVDGANNGSFASLFEVDGNTLTLRPVIAPVLADTSFDVDEGLPVGSVVGQLDAVYSTGVEDWDLTNDGGGAFSIDEASGEIITAVVLDADVQSLYQLSALVTDDTGHTATASITVNVLAVNAAPVASNGSGSVSEDAAIGTPVVTASASDPGDTLTYAITGGNASGAFAIDAGTGEISTAAALDYETVTSYSLTVTVTDSGGLSDSALIDITVTDVVEVNEYLVAGGNLSNANNWSVSAPDANTAGVVTVNALIDSVLNDYDLILQAGTITRAESSVYEWRGDTDVVIDGATLDYTANSASGNTHRVLRLIGTSSLEMQSGEFHLWSDRNIEFFDEGTIVIHGGVLNAGGLLNKSSMVGPVLTFDIGDGVVNISGTNINLTDLNYIDFLTGTEGKLAVTGADAAYFESKWNSGEIKHDGANNGSFTSLFKVTGNTLELRAIPLPVVGDANVSVSEDAAIGAVVTQMVATSSTGTETWALTSDAGGLFVIDPSTGAISTTATLNYESATNYLIVVSLTDDAGEAVSANVSIDVTNVNEAPSVGDSSGSAAEDAPVGTVVASVSSSDPDAGDSVSYTVTGGPFAIDVFGVISTTAALDYESASAYSLTVTATDTGGLSDTATVTVSVTNVNEAPSVADTSGSVAENASTGTVVASVSVSDPDAGDSFTYSVAGGPFSIDAFGVISTTAVLDYESAASFSLTVTATDAGGLSDSASVVVSVTNVNETPTADDLFVSLSESASVGTLVGTVTSGDPDGNDSVTYSITAGNEDGAFTIDAGSGDITTVLPLDYETVPDYLLTVTATDAGGLSATAIVDISLIDEQELPDPVIHWALNDGSGASASDSSVNGRDGLITGSPLWTNEGRSAGALELDGTDDKVGYTMNTLSVSAYTVSIWVKSASDSQNQFASVMSNDSTTSGSTFQIDLGGGGYRYNGSGNAQFGDSPLGEWVHLVVSCDGTDTKLYYNGALVQTLTGVADTQFNDFHLGVNRNGVRHFQGALDDFRFYDQALSDAEVADLFALYQDTDSDLLSDSWELENFASLAVSDGTGDADSDGLNDADEFLYGTDPNISDTDVDGHSDLTEVNAGSDPLDPLSQP</sequence>
<evidence type="ECO:0000256" key="5">
    <source>
        <dbReference type="ARBA" id="ARBA00023136"/>
    </source>
</evidence>
<dbReference type="PRINTS" id="PR00205">
    <property type="entry name" value="CADHERIN"/>
</dbReference>